<dbReference type="EMBL" id="CAKLBC010001856">
    <property type="protein sequence ID" value="CAH0493878.1"/>
    <property type="molecule type" value="Genomic_DNA"/>
</dbReference>
<dbReference type="Proteomes" id="UP001157938">
    <property type="component" value="Unassembled WGS sequence"/>
</dbReference>
<organism evidence="1 2">
    <name type="scientific">Peronospora farinosa</name>
    <dbReference type="NCBI Taxonomy" id="134698"/>
    <lineage>
        <taxon>Eukaryota</taxon>
        <taxon>Sar</taxon>
        <taxon>Stramenopiles</taxon>
        <taxon>Oomycota</taxon>
        <taxon>Peronosporomycetes</taxon>
        <taxon>Peronosporales</taxon>
        <taxon>Peronosporaceae</taxon>
        <taxon>Peronospora</taxon>
    </lineage>
</organism>
<keyword evidence="2" id="KW-1185">Reference proteome</keyword>
<reference evidence="1 2" key="1">
    <citation type="submission" date="2021-11" db="EMBL/GenBank/DDBJ databases">
        <authorList>
            <person name="Islam A."/>
            <person name="Islam S."/>
            <person name="Flora M.S."/>
            <person name="Rahman M."/>
            <person name="Ziaur R.M."/>
            <person name="Epstein J.H."/>
            <person name="Hassan M."/>
            <person name="Klassen M."/>
            <person name="Woodard K."/>
            <person name="Webb A."/>
            <person name="Webby R.J."/>
            <person name="El Zowalaty M.E."/>
        </authorList>
    </citation>
    <scope>NUCLEOTIDE SEQUENCE [LARGE SCALE GENOMIC DNA]</scope>
    <source>
        <strain evidence="1">Pf1</strain>
    </source>
</reference>
<proteinExistence type="predicted"/>
<protein>
    <submittedName>
        <fullName evidence="1">Uncharacterized protein</fullName>
    </submittedName>
</protein>
<gene>
    <name evidence="1" type="ORF">PFR001_LOCUS8976</name>
</gene>
<evidence type="ECO:0000313" key="2">
    <source>
        <dbReference type="Proteomes" id="UP001157938"/>
    </source>
</evidence>
<evidence type="ECO:0000313" key="1">
    <source>
        <dbReference type="EMBL" id="CAH0493878.1"/>
    </source>
</evidence>
<sequence>MIALPEEFDSVLGEWHLSRFKGLSEEEQKAEAAKLAPRIKVMNEEFSDLTRAMESRNIFAGGRDVLDWENFVKSQYEDDPKIVAKVMFVMLASHFQGDDLASVLLRYPNPKKMADQVALVAGTKTGSAKIVAERLLGHQLSLWGKEKIGKSGKFL</sequence>
<comment type="caution">
    <text evidence="1">The sequence shown here is derived from an EMBL/GenBank/DDBJ whole genome shotgun (WGS) entry which is preliminary data.</text>
</comment>
<name>A0ABN8CII0_9STRA</name>
<accession>A0ABN8CII0</accession>